<dbReference type="InterPro" id="IPR021124">
    <property type="entry name" value="CRISPR-assoc_prot_Cas5"/>
</dbReference>
<dbReference type="EC" id="3.1.-.-" evidence="1"/>
<dbReference type="NCBIfam" id="TIGR01876">
    <property type="entry name" value="cas_Cas5d"/>
    <property type="match status" value="1"/>
</dbReference>
<proteinExistence type="inferred from homology"/>
<dbReference type="PIRSF" id="PIRSF029950">
    <property type="entry name" value="Cas_CT1134"/>
    <property type="match status" value="1"/>
</dbReference>
<organism evidence="2 3">
    <name type="scientific">Niveispirillum cyanobacteriorum</name>
    <dbReference type="NCBI Taxonomy" id="1612173"/>
    <lineage>
        <taxon>Bacteria</taxon>
        <taxon>Pseudomonadati</taxon>
        <taxon>Pseudomonadota</taxon>
        <taxon>Alphaproteobacteria</taxon>
        <taxon>Rhodospirillales</taxon>
        <taxon>Azospirillaceae</taxon>
        <taxon>Niveispirillum</taxon>
    </lineage>
</organism>
<dbReference type="EMBL" id="CP025612">
    <property type="protein sequence ID" value="AUN32690.1"/>
    <property type="molecule type" value="Genomic_DNA"/>
</dbReference>
<dbReference type="GO" id="GO:0004519">
    <property type="term" value="F:endonuclease activity"/>
    <property type="evidence" value="ECO:0007669"/>
    <property type="project" value="UniProtKB-UniRule"/>
</dbReference>
<dbReference type="GO" id="GO:0016787">
    <property type="term" value="F:hydrolase activity"/>
    <property type="evidence" value="ECO:0007669"/>
    <property type="project" value="UniProtKB-KW"/>
</dbReference>
<sequence length="232" mass="26246">MPFGVKLRVRGDFACFTRPEMKVERVSYDVLTPSAARGILEAVHWKPAITWVVDRIHVLKPIQFMSIRRNEVASKVPVAKVKQAMKAGHVTDLYTRADQDRQQRAATLLRDVDYIIEAHFEMTDRAGPDDNPAKHMDIFNRRAAAGQCFQQPCFGSREFPASFELWTGPVPAHSLPTEQADKDLGWMLLDMDHHGDPGGHRCDDRCVPLFFRAQLLGGVLRVPDRQSGEVRS</sequence>
<protein>
    <recommendedName>
        <fullName evidence="1">pre-crRNA processing endonuclease</fullName>
        <ecNumber evidence="1">3.1.-.-</ecNumber>
    </recommendedName>
</protein>
<keyword evidence="1" id="KW-0694">RNA-binding</keyword>
<dbReference type="CDD" id="cd09752">
    <property type="entry name" value="Cas5_I-C"/>
    <property type="match status" value="1"/>
</dbReference>
<keyword evidence="1" id="KW-0378">Hydrolase</keyword>
<evidence type="ECO:0000313" key="3">
    <source>
        <dbReference type="Proteomes" id="UP000234752"/>
    </source>
</evidence>
<reference evidence="2 3" key="1">
    <citation type="submission" date="2017-12" db="EMBL/GenBank/DDBJ databases">
        <title>Genomes of bacteria within cyanobacterial aggregates.</title>
        <authorList>
            <person name="Cai H."/>
        </authorList>
    </citation>
    <scope>NUCLEOTIDE SEQUENCE [LARGE SCALE GENOMIC DNA]</scope>
    <source>
        <strain evidence="2 3">TH16</strain>
    </source>
</reference>
<dbReference type="InterPro" id="IPR010155">
    <property type="entry name" value="CRISPR-assoc_prot_Cas5d"/>
</dbReference>
<dbReference type="Pfam" id="PF09704">
    <property type="entry name" value="Cas_Cas5d"/>
    <property type="match status" value="1"/>
</dbReference>
<dbReference type="KEGG" id="ncb:C0V82_20455"/>
<dbReference type="InterPro" id="IPR013422">
    <property type="entry name" value="CRISPR-assoc_prot_Cas5_N"/>
</dbReference>
<comment type="similarity">
    <text evidence="1">Belongs to the CRISPR-associated protein Cas5 family. Subtype I-C/Dvulg subfamily.</text>
</comment>
<dbReference type="NCBIfam" id="TIGR02593">
    <property type="entry name" value="CRISPR_cas5"/>
    <property type="match status" value="1"/>
</dbReference>
<dbReference type="RefSeq" id="WP_102114223.1">
    <property type="nucleotide sequence ID" value="NZ_BMGN01000010.1"/>
</dbReference>
<dbReference type="GO" id="GO:0051607">
    <property type="term" value="P:defense response to virus"/>
    <property type="evidence" value="ECO:0007669"/>
    <property type="project" value="UniProtKB-UniRule"/>
</dbReference>
<keyword evidence="3" id="KW-1185">Reference proteome</keyword>
<keyword evidence="1" id="KW-0540">Nuclease</keyword>
<gene>
    <name evidence="2" type="primary">cas5c</name>
    <name evidence="2" type="ORF">C0V82_20455</name>
</gene>
<keyword evidence="1" id="KW-0255">Endonuclease</keyword>
<dbReference type="Proteomes" id="UP000234752">
    <property type="component" value="Chromosome eg_2"/>
</dbReference>
<dbReference type="OrthoDB" id="5621871at2"/>
<accession>A0A2K9NHX6</accession>
<keyword evidence="1" id="KW-0051">Antiviral defense</keyword>
<dbReference type="Gene3D" id="3.30.70.2660">
    <property type="match status" value="1"/>
</dbReference>
<evidence type="ECO:0000313" key="2">
    <source>
        <dbReference type="EMBL" id="AUN32690.1"/>
    </source>
</evidence>
<name>A0A2K9NHX6_9PROT</name>
<dbReference type="AlphaFoldDB" id="A0A2K9NHX6"/>
<comment type="function">
    <text evidence="1">CRISPR (clustered regularly interspaced short palindromic repeat) is an adaptive immune system that provides protection against mobile genetic elements (viruses, transposable elements and conjugative plasmids). CRISPR clusters contain spacers, sequences complementary to antecedent mobile elements, and target invading nucleic acids. CRISPR clusters are transcribed and processed into CRISPR RNA (crRNA).</text>
</comment>
<dbReference type="GO" id="GO:0003723">
    <property type="term" value="F:RNA binding"/>
    <property type="evidence" value="ECO:0007669"/>
    <property type="project" value="UniProtKB-UniRule"/>
</dbReference>
<evidence type="ECO:0000256" key="1">
    <source>
        <dbReference type="PIRNR" id="PIRNR029950"/>
    </source>
</evidence>
<dbReference type="GO" id="GO:0043571">
    <property type="term" value="P:maintenance of CRISPR repeat elements"/>
    <property type="evidence" value="ECO:0007669"/>
    <property type="project" value="UniProtKB-UniRule"/>
</dbReference>